<dbReference type="PROSITE" id="PS51755">
    <property type="entry name" value="OMPR_PHOB"/>
    <property type="match status" value="1"/>
</dbReference>
<dbReference type="InterPro" id="IPR036388">
    <property type="entry name" value="WH-like_DNA-bd_sf"/>
</dbReference>
<proteinExistence type="predicted"/>
<dbReference type="EMBL" id="CP018092">
    <property type="protein sequence ID" value="ATS19586.1"/>
    <property type="molecule type" value="Genomic_DNA"/>
</dbReference>
<evidence type="ECO:0000313" key="6">
    <source>
        <dbReference type="EMBL" id="ATS19586.1"/>
    </source>
</evidence>
<dbReference type="InterPro" id="IPR001789">
    <property type="entry name" value="Sig_transdc_resp-reg_receiver"/>
</dbReference>
<dbReference type="SUPFAM" id="SSF52172">
    <property type="entry name" value="CheY-like"/>
    <property type="match status" value="1"/>
</dbReference>
<dbReference type="Pfam" id="PF00072">
    <property type="entry name" value="Response_reg"/>
    <property type="match status" value="1"/>
</dbReference>
<accession>A0A2D2Q4Z3</accession>
<dbReference type="InterPro" id="IPR016032">
    <property type="entry name" value="Sig_transdc_resp-reg_C-effctor"/>
</dbReference>
<dbReference type="GO" id="GO:0000976">
    <property type="term" value="F:transcription cis-regulatory region binding"/>
    <property type="evidence" value="ECO:0007669"/>
    <property type="project" value="TreeGrafter"/>
</dbReference>
<dbReference type="InterPro" id="IPR039420">
    <property type="entry name" value="WalR-like"/>
</dbReference>
<dbReference type="GO" id="GO:0006355">
    <property type="term" value="P:regulation of DNA-templated transcription"/>
    <property type="evidence" value="ECO:0007669"/>
    <property type="project" value="InterPro"/>
</dbReference>
<keyword evidence="1 3" id="KW-0238">DNA-binding</keyword>
<evidence type="ECO:0000313" key="7">
    <source>
        <dbReference type="Proteomes" id="UP000231057"/>
    </source>
</evidence>
<name>A0A2D2Q4Z3_PARLV</name>
<dbReference type="Gene3D" id="1.10.10.10">
    <property type="entry name" value="Winged helix-like DNA-binding domain superfamily/Winged helix DNA-binding domain"/>
    <property type="match status" value="1"/>
</dbReference>
<evidence type="ECO:0000256" key="1">
    <source>
        <dbReference type="ARBA" id="ARBA00023125"/>
    </source>
</evidence>
<reference evidence="7" key="2">
    <citation type="journal article" date="2022" name="Front. Microbiol.">
        <title>Comparative Genomic Analysis Revealed Distinct Molecular Components and Organization of CO2-Concentrating Mechanism in Thermophilic Cyanobacteria.</title>
        <authorList>
            <person name="Tang J."/>
            <person name="Zhou H."/>
            <person name="Yao D."/>
            <person name="Riaz S."/>
            <person name="You D."/>
            <person name="Klepacz-Smolka A."/>
            <person name="Daroch M."/>
        </authorList>
    </citation>
    <scope>NUCLEOTIDE SEQUENCE [LARGE SCALE GENOMIC DNA]</scope>
    <source>
        <strain evidence="7">PCC 6715</strain>
    </source>
</reference>
<feature type="domain" description="OmpR/PhoB-type" evidence="5">
    <location>
        <begin position="126"/>
        <end position="224"/>
    </location>
</feature>
<evidence type="ECO:0000259" key="5">
    <source>
        <dbReference type="PROSITE" id="PS51755"/>
    </source>
</evidence>
<keyword evidence="2" id="KW-0597">Phosphoprotein</keyword>
<dbReference type="SMART" id="SM00862">
    <property type="entry name" value="Trans_reg_C"/>
    <property type="match status" value="1"/>
</dbReference>
<feature type="domain" description="Response regulatory" evidence="4">
    <location>
        <begin position="3"/>
        <end position="118"/>
    </location>
</feature>
<evidence type="ECO:0000256" key="2">
    <source>
        <dbReference type="PROSITE-ProRule" id="PRU00169"/>
    </source>
</evidence>
<dbReference type="Proteomes" id="UP000231057">
    <property type="component" value="Chromosome"/>
</dbReference>
<dbReference type="InterPro" id="IPR011006">
    <property type="entry name" value="CheY-like_superfamily"/>
</dbReference>
<dbReference type="GO" id="GO:0000156">
    <property type="term" value="F:phosphorelay response regulator activity"/>
    <property type="evidence" value="ECO:0007669"/>
    <property type="project" value="TreeGrafter"/>
</dbReference>
<evidence type="ECO:0000256" key="3">
    <source>
        <dbReference type="PROSITE-ProRule" id="PRU01091"/>
    </source>
</evidence>
<dbReference type="CDD" id="cd19935">
    <property type="entry name" value="REC_OmpR_CusR-like"/>
    <property type="match status" value="1"/>
</dbReference>
<dbReference type="GO" id="GO:0005829">
    <property type="term" value="C:cytosol"/>
    <property type="evidence" value="ECO:0007669"/>
    <property type="project" value="TreeGrafter"/>
</dbReference>
<dbReference type="OrthoDB" id="455826at2"/>
<dbReference type="AlphaFoldDB" id="A0A2D2Q4Z3"/>
<dbReference type="CDD" id="cd00383">
    <property type="entry name" value="trans_reg_C"/>
    <property type="match status" value="1"/>
</dbReference>
<dbReference type="PROSITE" id="PS50110">
    <property type="entry name" value="RESPONSE_REGULATORY"/>
    <property type="match status" value="1"/>
</dbReference>
<evidence type="ECO:0000259" key="4">
    <source>
        <dbReference type="PROSITE" id="PS50110"/>
    </source>
</evidence>
<dbReference type="RefSeq" id="WP_099799909.1">
    <property type="nucleotide sequence ID" value="NZ_CP018092.1"/>
</dbReference>
<protein>
    <submittedName>
        <fullName evidence="6">DNA-binding response regulator</fullName>
    </submittedName>
</protein>
<feature type="modified residue" description="4-aspartylphosphate" evidence="2">
    <location>
        <position position="53"/>
    </location>
</feature>
<dbReference type="Pfam" id="PF00486">
    <property type="entry name" value="Trans_reg_C"/>
    <property type="match status" value="1"/>
</dbReference>
<dbReference type="PANTHER" id="PTHR48111:SF5">
    <property type="entry name" value="RESPONSE REGULATOR RPPA"/>
    <property type="match status" value="1"/>
</dbReference>
<dbReference type="InterPro" id="IPR001867">
    <property type="entry name" value="OmpR/PhoB-type_DNA-bd"/>
</dbReference>
<dbReference type="Gene3D" id="6.10.250.690">
    <property type="match status" value="1"/>
</dbReference>
<dbReference type="KEGG" id="slw:BRW62_08865"/>
<keyword evidence="7" id="KW-1185">Reference proteome</keyword>
<dbReference type="Gene3D" id="3.40.50.2300">
    <property type="match status" value="1"/>
</dbReference>
<reference evidence="6 7" key="1">
    <citation type="submission" date="2016-11" db="EMBL/GenBank/DDBJ databases">
        <title>Complete genome sequence of thermophilic cyanobacteria strain Synechococcus sp. PCC6715.</title>
        <authorList>
            <person name="Tang J."/>
            <person name="Daroch M."/>
            <person name="Liang Y."/>
            <person name="Jiang D."/>
            <person name="Shah M."/>
        </authorList>
    </citation>
    <scope>NUCLEOTIDE SEQUENCE [LARGE SCALE GENOMIC DNA]</scope>
    <source>
        <strain evidence="6 7">PCC 6715</strain>
    </source>
</reference>
<feature type="DNA-binding region" description="OmpR/PhoB-type" evidence="3">
    <location>
        <begin position="126"/>
        <end position="224"/>
    </location>
</feature>
<dbReference type="GO" id="GO:0032993">
    <property type="term" value="C:protein-DNA complex"/>
    <property type="evidence" value="ECO:0007669"/>
    <property type="project" value="TreeGrafter"/>
</dbReference>
<dbReference type="PANTHER" id="PTHR48111">
    <property type="entry name" value="REGULATOR OF RPOS"/>
    <property type="match status" value="1"/>
</dbReference>
<sequence>MERILLLEDETELAEPLGRVLHQEGYWVDLAHDGTTAHTYWQTQRPYSLLILDWMVPPPTGLELCTLLRQAGDDTPVLFLTARDTLDDRVCGLDAGADDYLVKPFELRELLARVRALLRRRQSTPSTVLCWQDLRLDLDNRLAYRGQQCVSLSEKEMTLLALFLQHPTELLTHEFIAKQLWPGQRVVNRNLLAAQIRLLRRKIEHPGEPSLIQTIYGQGYCLRPLASAQ</sequence>
<dbReference type="SUPFAM" id="SSF46894">
    <property type="entry name" value="C-terminal effector domain of the bipartite response regulators"/>
    <property type="match status" value="1"/>
</dbReference>
<dbReference type="SMART" id="SM00448">
    <property type="entry name" value="REC"/>
    <property type="match status" value="1"/>
</dbReference>
<organism evidence="6 7">
    <name type="scientific">Parathermosynechococcus lividus PCC 6715</name>
    <dbReference type="NCBI Taxonomy" id="1917166"/>
    <lineage>
        <taxon>Bacteria</taxon>
        <taxon>Bacillati</taxon>
        <taxon>Cyanobacteriota</taxon>
        <taxon>Cyanophyceae</taxon>
        <taxon>Acaryochloridales</taxon>
        <taxon>Thermosynechococcaceae</taxon>
        <taxon>Parathermosynechococcus</taxon>
    </lineage>
</organism>
<gene>
    <name evidence="6" type="ORF">BRW62_08865</name>
</gene>